<evidence type="ECO:0000313" key="2">
    <source>
        <dbReference type="EMBL" id="KAK4775278.1"/>
    </source>
</evidence>
<dbReference type="AlphaFoldDB" id="A0AAN7QTU6"/>
<evidence type="ECO:0000256" key="1">
    <source>
        <dbReference type="SAM" id="MobiDB-lite"/>
    </source>
</evidence>
<feature type="region of interest" description="Disordered" evidence="1">
    <location>
        <begin position="1"/>
        <end position="22"/>
    </location>
</feature>
<dbReference type="Proteomes" id="UP001346149">
    <property type="component" value="Unassembled WGS sequence"/>
</dbReference>
<evidence type="ECO:0000313" key="3">
    <source>
        <dbReference type="Proteomes" id="UP001346149"/>
    </source>
</evidence>
<evidence type="ECO:0008006" key="4">
    <source>
        <dbReference type="Google" id="ProtNLM"/>
    </source>
</evidence>
<keyword evidence="3" id="KW-1185">Reference proteome</keyword>
<dbReference type="PANTHER" id="PTHR37212:SF2">
    <property type="entry name" value="ACTIN PROTEIN 2_3 COMPLEX SUBUNIT-LIKE PROTEIN"/>
    <property type="match status" value="1"/>
</dbReference>
<dbReference type="EMBL" id="JAXQNO010000019">
    <property type="protein sequence ID" value="KAK4775278.1"/>
    <property type="molecule type" value="Genomic_DNA"/>
</dbReference>
<dbReference type="PANTHER" id="PTHR37212">
    <property type="entry name" value="ACTIN PROTEIN 2/3 COMPLEX SUBUNIT-LIKE PROTEIN"/>
    <property type="match status" value="1"/>
</dbReference>
<comment type="caution">
    <text evidence="2">The sequence shown here is derived from an EMBL/GenBank/DDBJ whole genome shotgun (WGS) entry which is preliminary data.</text>
</comment>
<sequence length="460" mass="52345">MTQKASMRSPLDFELEDPLLDSPAPAKRRKKVIGLDDLLTDYYKEKDKCIEGELKSKKARKIDSSDEEDNAREATLSSALDKYHKQMQDMGGDDEISHWGLHVFGTQKSLPELVLPELHSYGLLQSFYENKHNSLVGLRREEGDTFLEGLLINGWLLKLITVQNHVEEVIAKWVFNLMMFSSKGKIRMSACDFWCSILSLKNEDNASPIRIDWVPNYSDIGGALDVYGYICNSSSNWASHTDCDLVEPSKNIQTWIKFVTAFCEVRSKRIMLSTSEAVELIIVVISLFLDRRLGGLSILLYKCLVSTINYLTDDEWNTSSEKIAKCLACRVPRDLNCLRVVECISGVDGRSKSLRSKVAYEILAIYLDAKVANDEEILNILMSIKVKERSCDLFKVYICLILAENWLMWGPKLEDRPVICEMWGVFLRSCSFFIASTDLRSYASKVRNRASYLLHGSSTD</sequence>
<accession>A0AAN7QTU6</accession>
<proteinExistence type="predicted"/>
<gene>
    <name evidence="2" type="ORF">SAY86_010213</name>
</gene>
<reference evidence="2 3" key="1">
    <citation type="journal article" date="2023" name="Hortic Res">
        <title>Pangenome of water caltrop reveals structural variations and asymmetric subgenome divergence after allopolyploidization.</title>
        <authorList>
            <person name="Zhang X."/>
            <person name="Chen Y."/>
            <person name="Wang L."/>
            <person name="Yuan Y."/>
            <person name="Fang M."/>
            <person name="Shi L."/>
            <person name="Lu R."/>
            <person name="Comes H.P."/>
            <person name="Ma Y."/>
            <person name="Chen Y."/>
            <person name="Huang G."/>
            <person name="Zhou Y."/>
            <person name="Zheng Z."/>
            <person name="Qiu Y."/>
        </authorList>
    </citation>
    <scope>NUCLEOTIDE SEQUENCE [LARGE SCALE GENOMIC DNA]</scope>
    <source>
        <strain evidence="2">F231</strain>
    </source>
</reference>
<name>A0AAN7QTU6_TRANT</name>
<protein>
    <recommendedName>
        <fullName evidence="4">Coiled-coil SMC6 And NSE5 INteracting (CANIN) domain-containing protein</fullName>
    </recommendedName>
</protein>
<organism evidence="2 3">
    <name type="scientific">Trapa natans</name>
    <name type="common">Water chestnut</name>
    <dbReference type="NCBI Taxonomy" id="22666"/>
    <lineage>
        <taxon>Eukaryota</taxon>
        <taxon>Viridiplantae</taxon>
        <taxon>Streptophyta</taxon>
        <taxon>Embryophyta</taxon>
        <taxon>Tracheophyta</taxon>
        <taxon>Spermatophyta</taxon>
        <taxon>Magnoliopsida</taxon>
        <taxon>eudicotyledons</taxon>
        <taxon>Gunneridae</taxon>
        <taxon>Pentapetalae</taxon>
        <taxon>rosids</taxon>
        <taxon>malvids</taxon>
        <taxon>Myrtales</taxon>
        <taxon>Lythraceae</taxon>
        <taxon>Trapa</taxon>
    </lineage>
</organism>